<evidence type="ECO:0000256" key="1">
    <source>
        <dbReference type="SAM" id="MobiDB-lite"/>
    </source>
</evidence>
<dbReference type="EMBL" id="JBBPFD010000480">
    <property type="protein sequence ID" value="KAK7878791.1"/>
    <property type="molecule type" value="Genomic_DNA"/>
</dbReference>
<dbReference type="AlphaFoldDB" id="A0AAW0MJY6"/>
<organism evidence="2 3">
    <name type="scientific">Mugilogobius chulae</name>
    <name type="common">yellowstripe goby</name>
    <dbReference type="NCBI Taxonomy" id="88201"/>
    <lineage>
        <taxon>Eukaryota</taxon>
        <taxon>Metazoa</taxon>
        <taxon>Chordata</taxon>
        <taxon>Craniata</taxon>
        <taxon>Vertebrata</taxon>
        <taxon>Euteleostomi</taxon>
        <taxon>Actinopterygii</taxon>
        <taxon>Neopterygii</taxon>
        <taxon>Teleostei</taxon>
        <taxon>Neoteleostei</taxon>
        <taxon>Acanthomorphata</taxon>
        <taxon>Gobiaria</taxon>
        <taxon>Gobiiformes</taxon>
        <taxon>Gobioidei</taxon>
        <taxon>Gobiidae</taxon>
        <taxon>Gobionellinae</taxon>
        <taxon>Mugilogobius</taxon>
    </lineage>
</organism>
<evidence type="ECO:0000313" key="3">
    <source>
        <dbReference type="Proteomes" id="UP001460270"/>
    </source>
</evidence>
<evidence type="ECO:0000313" key="2">
    <source>
        <dbReference type="EMBL" id="KAK7878791.1"/>
    </source>
</evidence>
<feature type="compositionally biased region" description="Polar residues" evidence="1">
    <location>
        <begin position="89"/>
        <end position="98"/>
    </location>
</feature>
<feature type="region of interest" description="Disordered" evidence="1">
    <location>
        <begin position="66"/>
        <end position="98"/>
    </location>
</feature>
<proteinExistence type="predicted"/>
<dbReference type="Proteomes" id="UP001460270">
    <property type="component" value="Unassembled WGS sequence"/>
</dbReference>
<comment type="caution">
    <text evidence="2">The sequence shown here is derived from an EMBL/GenBank/DDBJ whole genome shotgun (WGS) entry which is preliminary data.</text>
</comment>
<reference evidence="3" key="1">
    <citation type="submission" date="2024-04" db="EMBL/GenBank/DDBJ databases">
        <title>Salinicola lusitanus LLJ914,a marine bacterium isolated from the Okinawa Trough.</title>
        <authorList>
            <person name="Li J."/>
        </authorList>
    </citation>
    <scope>NUCLEOTIDE SEQUENCE [LARGE SCALE GENOMIC DNA]</scope>
</reference>
<accession>A0AAW0MJY6</accession>
<name>A0AAW0MJY6_9GOBI</name>
<gene>
    <name evidence="2" type="ORF">WMY93_030901</name>
</gene>
<sequence length="165" mass="18612">MLHHGPNLQSGLFQHYHHHHCHGLPPPLPHASQSLSIHPFHSPQLPLCSALAGYGYSTLPTHLAHANRAKSPGPKDSKKSPSKVKARGNRSQQSDETFKSNMSILTRIREVWAKRATVDWSDVKAGNWHMNRTHLAVSVQERLSNAFLYRLDFHLTDRNGLKIMV</sequence>
<keyword evidence="3" id="KW-1185">Reference proteome</keyword>
<protein>
    <submittedName>
        <fullName evidence="2">Uncharacterized protein</fullName>
    </submittedName>
</protein>